<reference evidence="1 2" key="1">
    <citation type="submission" date="2020-12" db="EMBL/GenBank/DDBJ databases">
        <title>Metabolic potential, ecology and presence of endohyphal bacteria is reflected in genomic diversity of Mucoromycotina.</title>
        <authorList>
            <person name="Muszewska A."/>
            <person name="Okrasinska A."/>
            <person name="Steczkiewicz K."/>
            <person name="Drgas O."/>
            <person name="Orlowska M."/>
            <person name="Perlinska-Lenart U."/>
            <person name="Aleksandrzak-Piekarczyk T."/>
            <person name="Szatraj K."/>
            <person name="Zielenkiewicz U."/>
            <person name="Pilsyk S."/>
            <person name="Malc E."/>
            <person name="Mieczkowski P."/>
            <person name="Kruszewska J.S."/>
            <person name="Biernat P."/>
            <person name="Pawlowska J."/>
        </authorList>
    </citation>
    <scope>NUCLEOTIDE SEQUENCE [LARGE SCALE GENOMIC DNA]</scope>
    <source>
        <strain evidence="1 2">CBS 142.35</strain>
    </source>
</reference>
<evidence type="ECO:0000313" key="1">
    <source>
        <dbReference type="EMBL" id="KAG2203816.1"/>
    </source>
</evidence>
<dbReference type="EMBL" id="JAEPRB010001486">
    <property type="protein sequence ID" value="KAG2203816.1"/>
    <property type="molecule type" value="Genomic_DNA"/>
</dbReference>
<accession>A0A8H7R3P2</accession>
<feature type="non-terminal residue" evidence="1">
    <location>
        <position position="1"/>
    </location>
</feature>
<comment type="caution">
    <text evidence="1">The sequence shown here is derived from an EMBL/GenBank/DDBJ whole genome shotgun (WGS) entry which is preliminary data.</text>
</comment>
<dbReference type="OrthoDB" id="2267587at2759"/>
<dbReference type="Proteomes" id="UP000646827">
    <property type="component" value="Unassembled WGS sequence"/>
</dbReference>
<keyword evidence="2" id="KW-1185">Reference proteome</keyword>
<name>A0A8H7R3P2_9FUNG</name>
<sequence length="108" mass="11994">MGNDRDGLPLYRCCRGTNSLEGGIYQNVIHKFGSFGASPALADGVLADYQLRHNIDVGTMNRYGKIYKGHYEPWLTQHIHDLRAQLELPATYDEPGLHKHAVNLASSG</sequence>
<gene>
    <name evidence="1" type="ORF">INT45_001097</name>
</gene>
<proteinExistence type="predicted"/>
<protein>
    <submittedName>
        <fullName evidence="1">Uncharacterized protein</fullName>
    </submittedName>
</protein>
<organism evidence="1 2">
    <name type="scientific">Circinella minor</name>
    <dbReference type="NCBI Taxonomy" id="1195481"/>
    <lineage>
        <taxon>Eukaryota</taxon>
        <taxon>Fungi</taxon>
        <taxon>Fungi incertae sedis</taxon>
        <taxon>Mucoromycota</taxon>
        <taxon>Mucoromycotina</taxon>
        <taxon>Mucoromycetes</taxon>
        <taxon>Mucorales</taxon>
        <taxon>Lichtheimiaceae</taxon>
        <taxon>Circinella</taxon>
    </lineage>
</organism>
<evidence type="ECO:0000313" key="2">
    <source>
        <dbReference type="Proteomes" id="UP000646827"/>
    </source>
</evidence>
<dbReference type="AlphaFoldDB" id="A0A8H7R3P2"/>